<accession>A0A7R8H1D8</accession>
<reference evidence="1" key="1">
    <citation type="submission" date="2021-02" db="EMBL/GenBank/DDBJ databases">
        <authorList>
            <person name="Bekaert M."/>
        </authorList>
    </citation>
    <scope>NUCLEOTIDE SEQUENCE</scope>
    <source>
        <strain evidence="1">IoA-00</strain>
    </source>
</reference>
<keyword evidence="2" id="KW-1185">Reference proteome</keyword>
<dbReference type="PANTHER" id="PTHR45913:SF5">
    <property type="entry name" value="GENERAL TRANSCRIPTION FACTOR II-I REPEAT DOMAIN-CONTAINING PROTEIN 2A-LIKE PROTEIN"/>
    <property type="match status" value="1"/>
</dbReference>
<organism evidence="1 2">
    <name type="scientific">Lepeophtheirus salmonis</name>
    <name type="common">Salmon louse</name>
    <name type="synonym">Caligus salmonis</name>
    <dbReference type="NCBI Taxonomy" id="72036"/>
    <lineage>
        <taxon>Eukaryota</taxon>
        <taxon>Metazoa</taxon>
        <taxon>Ecdysozoa</taxon>
        <taxon>Arthropoda</taxon>
        <taxon>Crustacea</taxon>
        <taxon>Multicrustacea</taxon>
        <taxon>Hexanauplia</taxon>
        <taxon>Copepoda</taxon>
        <taxon>Siphonostomatoida</taxon>
        <taxon>Caligidae</taxon>
        <taxon>Lepeophtheirus</taxon>
    </lineage>
</organism>
<dbReference type="PANTHER" id="PTHR45913">
    <property type="entry name" value="EPM2A-INTERACTING PROTEIN 1"/>
    <property type="match status" value="1"/>
</dbReference>
<dbReference type="Proteomes" id="UP000675881">
    <property type="component" value="Chromosome 11"/>
</dbReference>
<evidence type="ECO:0000313" key="2">
    <source>
        <dbReference type="Proteomes" id="UP000675881"/>
    </source>
</evidence>
<protein>
    <submittedName>
        <fullName evidence="1">(salmon louse) hypothetical protein</fullName>
    </submittedName>
</protein>
<dbReference type="AlphaFoldDB" id="A0A7R8H1D8"/>
<name>A0A7R8H1D8_LEPSM</name>
<proteinExistence type="predicted"/>
<dbReference type="InterPro" id="IPR012337">
    <property type="entry name" value="RNaseH-like_sf"/>
</dbReference>
<sequence length="358" mass="39678">MVLCTSKIAQCAHSAVTMLCDELPASYNLDSCIAKQGKAFTDGEYINEAFLSRAYTLLDQLPNKDSITTQIKAGQGRLELFSDASMTWQVILALEESVDVNGISQLAVMARYSDSTTMREGLCCLQSMPDTTRGEDVATSITRNFEDRGVTMRKVFSVTTDGAPPMILGEIHSAHTDLPLQSAVRWLCCGIVFEHFVSCIGTIKVILAEKGQHYPRLEDKYWIMEVIFLADFTRHLNELNLRLEGAGKVVSGHIRKRGMLLSPSLQYFKETLPPPLSATSDTRIRPMCSFLIKPDRFDGQDLDTALIDALDVQDVEMQLIEMKSSSLCEVCRAPKTIGVYLCTTTRSLHPAMLVVSSS</sequence>
<dbReference type="EMBL" id="HG994590">
    <property type="protein sequence ID" value="CAF2807527.1"/>
    <property type="molecule type" value="Genomic_DNA"/>
</dbReference>
<dbReference type="SUPFAM" id="SSF53098">
    <property type="entry name" value="Ribonuclease H-like"/>
    <property type="match status" value="1"/>
</dbReference>
<evidence type="ECO:0000313" key="1">
    <source>
        <dbReference type="EMBL" id="CAF2807527.1"/>
    </source>
</evidence>
<gene>
    <name evidence="1" type="ORF">LSAA_2832</name>
</gene>